<dbReference type="Pfam" id="PF03153">
    <property type="entry name" value="TFIIA"/>
    <property type="match status" value="2"/>
</dbReference>
<proteinExistence type="inferred from homology"/>
<evidence type="ECO:0000256" key="1">
    <source>
        <dbReference type="ARBA" id="ARBA00004123"/>
    </source>
</evidence>
<dbReference type="InterPro" id="IPR004855">
    <property type="entry name" value="TFIIA_asu/bsu"/>
</dbReference>
<dbReference type="OrthoDB" id="6275927at2759"/>
<sequence>MSNVEASKLYETIIDEVINDSRQDFEDSGIDETVLQELRRIWCEKLSQTHVAHFSWDDDIHNGQQMQGHIGNMNYQAPHGMIPPPPHMGSGLEIPGNDTQFSYQGQGSLGLEIPNLGGSIGSQDVDNSTGRINQTDGTFELTMESEHASNMLAKWKKLAAEQEAKKVQESDIIRQADGTLEEEEELFNESDDINSDLDDGLESEKSDDEDGDAEGQIMLCLYDRVQRVKNKWKCNLKEGIANIDGKDYVFQKATGESEW</sequence>
<comment type="subcellular location">
    <subcellularLocation>
        <location evidence="1">Nucleus</location>
    </subcellularLocation>
</comment>
<dbReference type="GeneID" id="54782007"/>
<dbReference type="FunFam" id="1.10.287.100:FF:000001">
    <property type="entry name" value="Transcription initiation factor IIA subunit"/>
    <property type="match status" value="1"/>
</dbReference>
<protein>
    <recommendedName>
        <fullName evidence="5">Transcription initiation factor IIA large subunit</fullName>
    </recommendedName>
</protein>
<dbReference type="Gene3D" id="2.30.18.10">
    <property type="entry name" value="Transcription factor IIA (TFIIA), beta-barrel domain"/>
    <property type="match status" value="1"/>
</dbReference>
<reference evidence="7 8" key="1">
    <citation type="submission" date="2019-07" db="EMBL/GenBank/DDBJ databases">
        <title>Genome assembly of two rare yeast pathogens: Diutina rugosa and Trichomonascus ciferrii.</title>
        <authorList>
            <person name="Mixao V."/>
            <person name="Saus E."/>
            <person name="Hansen A."/>
            <person name="Lass-Flor C."/>
            <person name="Gabaldon T."/>
        </authorList>
    </citation>
    <scope>NUCLEOTIDE SEQUENCE [LARGE SCALE GENOMIC DNA]</scope>
    <source>
        <strain evidence="7 8">CBS 613</strain>
    </source>
</reference>
<keyword evidence="3" id="KW-0804">Transcription</keyword>
<dbReference type="SMART" id="SM01371">
    <property type="entry name" value="TFIIA"/>
    <property type="match status" value="1"/>
</dbReference>
<evidence type="ECO:0000256" key="4">
    <source>
        <dbReference type="ARBA" id="ARBA00023242"/>
    </source>
</evidence>
<dbReference type="GO" id="GO:0006367">
    <property type="term" value="P:transcription initiation at RNA polymerase II promoter"/>
    <property type="evidence" value="ECO:0007669"/>
    <property type="project" value="InterPro"/>
</dbReference>
<evidence type="ECO:0000256" key="3">
    <source>
        <dbReference type="ARBA" id="ARBA00023163"/>
    </source>
</evidence>
<dbReference type="EMBL" id="SWFT01000105">
    <property type="protein sequence ID" value="KAA8900986.1"/>
    <property type="molecule type" value="Genomic_DNA"/>
</dbReference>
<dbReference type="SUPFAM" id="SSF50784">
    <property type="entry name" value="Transcription factor IIA (TFIIA), beta-barrel domain"/>
    <property type="match status" value="1"/>
</dbReference>
<accession>A0A642UMR5</accession>
<dbReference type="CDD" id="cd07976">
    <property type="entry name" value="TFIIA_alpha_beta_like"/>
    <property type="match status" value="1"/>
</dbReference>
<evidence type="ECO:0000313" key="8">
    <source>
        <dbReference type="Proteomes" id="UP000449547"/>
    </source>
</evidence>
<feature type="compositionally biased region" description="Acidic residues" evidence="6">
    <location>
        <begin position="179"/>
        <end position="212"/>
    </location>
</feature>
<keyword evidence="8" id="KW-1185">Reference proteome</keyword>
<name>A0A642UMR5_DIURU</name>
<comment type="similarity">
    <text evidence="2">Belongs to the TFIIA subunit 1 family.</text>
</comment>
<evidence type="ECO:0000313" key="7">
    <source>
        <dbReference type="EMBL" id="KAA8900986.1"/>
    </source>
</evidence>
<organism evidence="7 8">
    <name type="scientific">Diutina rugosa</name>
    <name type="common">Yeast</name>
    <name type="synonym">Candida rugosa</name>
    <dbReference type="NCBI Taxonomy" id="5481"/>
    <lineage>
        <taxon>Eukaryota</taxon>
        <taxon>Fungi</taxon>
        <taxon>Dikarya</taxon>
        <taxon>Ascomycota</taxon>
        <taxon>Saccharomycotina</taxon>
        <taxon>Pichiomycetes</taxon>
        <taxon>Debaryomycetaceae</taxon>
        <taxon>Diutina</taxon>
    </lineage>
</organism>
<dbReference type="SUPFAM" id="SSF47396">
    <property type="entry name" value="Transcription factor IIA (TFIIA), alpha-helical domain"/>
    <property type="match status" value="1"/>
</dbReference>
<evidence type="ECO:0000256" key="2">
    <source>
        <dbReference type="ARBA" id="ARBA00010059"/>
    </source>
</evidence>
<dbReference type="PANTHER" id="PTHR12694:SF8">
    <property type="entry name" value="TRANSCRIPTION INITIATION FACTOR IIA SUBUNIT 1"/>
    <property type="match status" value="1"/>
</dbReference>
<dbReference type="GO" id="GO:0005672">
    <property type="term" value="C:transcription factor TFIIA complex"/>
    <property type="evidence" value="ECO:0007669"/>
    <property type="project" value="InterPro"/>
</dbReference>
<dbReference type="AlphaFoldDB" id="A0A642UMR5"/>
<dbReference type="RefSeq" id="XP_034011609.1">
    <property type="nucleotide sequence ID" value="XM_034156109.1"/>
</dbReference>
<feature type="region of interest" description="Disordered" evidence="6">
    <location>
        <begin position="176"/>
        <end position="212"/>
    </location>
</feature>
<dbReference type="Gene3D" id="1.10.287.100">
    <property type="match status" value="1"/>
</dbReference>
<dbReference type="Proteomes" id="UP000449547">
    <property type="component" value="Unassembled WGS sequence"/>
</dbReference>
<evidence type="ECO:0000256" key="6">
    <source>
        <dbReference type="SAM" id="MobiDB-lite"/>
    </source>
</evidence>
<keyword evidence="4" id="KW-0539">Nucleus</keyword>
<dbReference type="PANTHER" id="PTHR12694">
    <property type="entry name" value="TRANSCRIPTION INITIATION FACTOR IIA SUBUNIT 1"/>
    <property type="match status" value="1"/>
</dbReference>
<comment type="caution">
    <text evidence="7">The sequence shown here is derived from an EMBL/GenBank/DDBJ whole genome shotgun (WGS) entry which is preliminary data.</text>
</comment>
<gene>
    <name evidence="7" type="ORF">DIURU_003356</name>
</gene>
<evidence type="ECO:0000256" key="5">
    <source>
        <dbReference type="ARBA" id="ARBA00074154"/>
    </source>
</evidence>
<dbReference type="InterPro" id="IPR009088">
    <property type="entry name" value="TFIIA_b-brl"/>
</dbReference>
<dbReference type="VEuPathDB" id="FungiDB:DIURU_003356"/>
<dbReference type="FunFam" id="2.30.18.10:FF:000006">
    <property type="entry name" value="Transcription factor TFIIA complex subunit Toa1"/>
    <property type="match status" value="1"/>
</dbReference>
<dbReference type="OMA" id="QKCTGEA"/>